<dbReference type="PANTHER" id="PTHR11412">
    <property type="entry name" value="MACROGLOBULIN / COMPLEMENT"/>
    <property type="match status" value="1"/>
</dbReference>
<dbReference type="Gene3D" id="2.20.130.20">
    <property type="match status" value="1"/>
</dbReference>
<dbReference type="Pfam" id="PF17789">
    <property type="entry name" value="MG4"/>
    <property type="match status" value="1"/>
</dbReference>
<dbReference type="PANTHER" id="PTHR11412:SF185">
    <property type="entry name" value="ALPHA-2-MACROGLOBULIN-LIKE PROTEIN 1"/>
    <property type="match status" value="1"/>
</dbReference>
<dbReference type="Pfam" id="PF07703">
    <property type="entry name" value="A2M_BRD"/>
    <property type="match status" value="1"/>
</dbReference>
<accession>A0A674JLE1</accession>
<dbReference type="InParanoid" id="A0A674JLE1"/>
<proteinExistence type="predicted"/>
<feature type="domain" description="Alpha-2-macroglobulin bait region" evidence="1">
    <location>
        <begin position="156"/>
        <end position="306"/>
    </location>
</feature>
<gene>
    <name evidence="2" type="primary">LOC112125676</name>
</gene>
<organism evidence="2 3">
    <name type="scientific">Terrapene triunguis</name>
    <name type="common">Three-toed box turtle</name>
    <dbReference type="NCBI Taxonomy" id="2587831"/>
    <lineage>
        <taxon>Eukaryota</taxon>
        <taxon>Metazoa</taxon>
        <taxon>Chordata</taxon>
        <taxon>Craniata</taxon>
        <taxon>Vertebrata</taxon>
        <taxon>Euteleostomi</taxon>
        <taxon>Archelosauria</taxon>
        <taxon>Testudinata</taxon>
        <taxon>Testudines</taxon>
        <taxon>Cryptodira</taxon>
        <taxon>Durocryptodira</taxon>
        <taxon>Testudinoidea</taxon>
        <taxon>Emydidae</taxon>
        <taxon>Terrapene</taxon>
    </lineage>
</organism>
<reference evidence="2" key="2">
    <citation type="submission" date="2025-09" db="UniProtKB">
        <authorList>
            <consortium name="Ensembl"/>
        </authorList>
    </citation>
    <scope>IDENTIFICATION</scope>
</reference>
<evidence type="ECO:0000259" key="1">
    <source>
        <dbReference type="SMART" id="SM01359"/>
    </source>
</evidence>
<dbReference type="Ensembl" id="ENSTMTT00000022310.1">
    <property type="protein sequence ID" value="ENSTMTP00000021543.1"/>
    <property type="gene ID" value="ENSTMTG00000015752.1"/>
</dbReference>
<name>A0A674JLE1_9SAUR</name>
<dbReference type="Proteomes" id="UP000472274">
    <property type="component" value="Unplaced"/>
</dbReference>
<dbReference type="Gene3D" id="2.60.40.1930">
    <property type="match status" value="1"/>
</dbReference>
<dbReference type="SMART" id="SM01359">
    <property type="entry name" value="A2M_N_2"/>
    <property type="match status" value="1"/>
</dbReference>
<reference evidence="2" key="1">
    <citation type="submission" date="2025-08" db="UniProtKB">
        <authorList>
            <consortium name="Ensembl"/>
        </authorList>
    </citation>
    <scope>IDENTIFICATION</scope>
</reference>
<evidence type="ECO:0000313" key="2">
    <source>
        <dbReference type="Ensembl" id="ENSTMTP00000021543.1"/>
    </source>
</evidence>
<dbReference type="AlphaFoldDB" id="A0A674JLE1"/>
<dbReference type="GeneTree" id="ENSGT00940000154904"/>
<dbReference type="InterPro" id="IPR013783">
    <property type="entry name" value="Ig-like_fold"/>
</dbReference>
<protein>
    <recommendedName>
        <fullName evidence="1">Alpha-2-macroglobulin bait region domain-containing protein</fullName>
    </recommendedName>
</protein>
<sequence length="431" mass="47464">MTAPFNLTYSGYDMSLQAKASLVEEGTGVELNVTKSCDIMSEIATVTFEDADDTYKAGFPYTGKMLLKAADGSALKNEKLQLFVSYGDKNKNQTFLTDESGRASFELDTSGWTRRVTLRGCFKQVYHSFVYGRVSPSYLDAHRNLEPFYSKSQSFLKIRSLGGVLPCDQAQQLQVDYVIAREALGKGSRSLDFIFLVVAKGAIARIIHKGLDLRVGAGLKGSFSVELPVGADLAPAAKVLGYTVLPDGEMAADRARLHMAKCLPNKVKLAFSQDRALPGSELQLRVQAAPGSLCAVRAVDQSVLLMKPEAELSVHMAYNLLPDFPQGGYPDAVQEPEPCYDPPQPQAPVHHCRALGDQWRCRRGTSSWTPPRHDAYHLFKDAALKILTNTNTKEPCEHKHFITRRAVLTSPVWWGPALSSPGQWTGHFHLS</sequence>
<dbReference type="Gene3D" id="2.60.40.10">
    <property type="entry name" value="Immunoglobulins"/>
    <property type="match status" value="1"/>
</dbReference>
<dbReference type="InterPro" id="IPR040839">
    <property type="entry name" value="MG4"/>
</dbReference>
<keyword evidence="3" id="KW-1185">Reference proteome</keyword>
<dbReference type="InterPro" id="IPR050473">
    <property type="entry name" value="A2M/Complement_sys"/>
</dbReference>
<evidence type="ECO:0000313" key="3">
    <source>
        <dbReference type="Proteomes" id="UP000472274"/>
    </source>
</evidence>
<dbReference type="InterPro" id="IPR011625">
    <property type="entry name" value="A2M_N_BRD"/>
</dbReference>